<feature type="region of interest" description="Disordered" evidence="1">
    <location>
        <begin position="1"/>
        <end position="75"/>
    </location>
</feature>
<dbReference type="PANTHER" id="PTHR33179:SF58">
    <property type="entry name" value="OS08G0409500 PROTEIN"/>
    <property type="match status" value="1"/>
</dbReference>
<gene>
    <name evidence="3" type="ORF">K2173_026791</name>
</gene>
<evidence type="ECO:0000313" key="3">
    <source>
        <dbReference type="EMBL" id="KAJ8771614.1"/>
    </source>
</evidence>
<organism evidence="3 4">
    <name type="scientific">Erythroxylum novogranatense</name>
    <dbReference type="NCBI Taxonomy" id="1862640"/>
    <lineage>
        <taxon>Eukaryota</taxon>
        <taxon>Viridiplantae</taxon>
        <taxon>Streptophyta</taxon>
        <taxon>Embryophyta</taxon>
        <taxon>Tracheophyta</taxon>
        <taxon>Spermatophyta</taxon>
        <taxon>Magnoliopsida</taxon>
        <taxon>eudicotyledons</taxon>
        <taxon>Gunneridae</taxon>
        <taxon>Pentapetalae</taxon>
        <taxon>rosids</taxon>
        <taxon>fabids</taxon>
        <taxon>Malpighiales</taxon>
        <taxon>Erythroxylaceae</taxon>
        <taxon>Erythroxylum</taxon>
    </lineage>
</organism>
<evidence type="ECO:0000256" key="1">
    <source>
        <dbReference type="SAM" id="MobiDB-lite"/>
    </source>
</evidence>
<feature type="domain" description="VQ" evidence="2">
    <location>
        <begin position="146"/>
        <end position="173"/>
    </location>
</feature>
<dbReference type="InterPro" id="IPR008889">
    <property type="entry name" value="VQ"/>
</dbReference>
<dbReference type="PANTHER" id="PTHR33179">
    <property type="entry name" value="VQ MOTIF-CONTAINING PROTEIN"/>
    <property type="match status" value="1"/>
</dbReference>
<evidence type="ECO:0000259" key="2">
    <source>
        <dbReference type="Pfam" id="PF05678"/>
    </source>
</evidence>
<feature type="region of interest" description="Disordered" evidence="1">
    <location>
        <begin position="104"/>
        <end position="151"/>
    </location>
</feature>
<accession>A0AAV8U0F1</accession>
<reference evidence="3 4" key="1">
    <citation type="submission" date="2021-09" db="EMBL/GenBank/DDBJ databases">
        <title>Genomic insights and catalytic innovation underlie evolution of tropane alkaloids biosynthesis.</title>
        <authorList>
            <person name="Wang Y.-J."/>
            <person name="Tian T."/>
            <person name="Huang J.-P."/>
            <person name="Huang S.-X."/>
        </authorList>
    </citation>
    <scope>NUCLEOTIDE SEQUENCE [LARGE SCALE GENOMIC DNA]</scope>
    <source>
        <strain evidence="3">KIB-2018</strain>
        <tissue evidence="3">Leaf</tissue>
    </source>
</reference>
<sequence length="415" mass="44545">MDSGSTGSMQSSSGGDEEYDSRPPDSSFPTFLGPSGHFGSLSNTQQSSPLFDPSPNIFGAFSHSPPNPNPNSSLLNLDMIGPGFLGSDPVNKIRVSSSSLTTTQSMLGVQGSNPSLVSYDKGARSSQSSEHIVSRNPKKRTRASRRAPTTVLSTDTSNFRAMVQEFTGIPAPPFSGSPYSRRFDLFRTGSSLRSGHHLETMGSFYPLPPSLQKVHQQSPPVPSSSSSFLSHNMVSATNVGSAIPDNNTTIATNILATAGSSNPNSINYHPSSDLGGLSKQPQYLMLSIQNQMFPYQSLLQTQSLHPSLNVNSSATLSAEELGLREGHVHSELGGLFPGHDTTEGRRLRDHDNSWKDGLGSDDGSQDHLRLFDGQSNYNNSQRVNSCKFNYSASSSGLQHDKGLENVSDSWICPSE</sequence>
<dbReference type="Proteomes" id="UP001159364">
    <property type="component" value="Linkage Group LG02"/>
</dbReference>
<feature type="compositionally biased region" description="Basic residues" evidence="1">
    <location>
        <begin position="136"/>
        <end position="145"/>
    </location>
</feature>
<feature type="compositionally biased region" description="Polar residues" evidence="1">
    <location>
        <begin position="40"/>
        <end position="49"/>
    </location>
</feature>
<evidence type="ECO:0000313" key="4">
    <source>
        <dbReference type="Proteomes" id="UP001159364"/>
    </source>
</evidence>
<comment type="caution">
    <text evidence="3">The sequence shown here is derived from an EMBL/GenBank/DDBJ whole genome shotgun (WGS) entry which is preliminary data.</text>
</comment>
<keyword evidence="4" id="KW-1185">Reference proteome</keyword>
<protein>
    <recommendedName>
        <fullName evidence="2">VQ domain-containing protein</fullName>
    </recommendedName>
</protein>
<dbReference type="EMBL" id="JAIWQS010000002">
    <property type="protein sequence ID" value="KAJ8771614.1"/>
    <property type="molecule type" value="Genomic_DNA"/>
</dbReference>
<dbReference type="AlphaFoldDB" id="A0AAV8U0F1"/>
<name>A0AAV8U0F1_9ROSI</name>
<feature type="compositionally biased region" description="Polar residues" evidence="1">
    <location>
        <begin position="106"/>
        <end position="116"/>
    </location>
</feature>
<proteinExistence type="predicted"/>
<dbReference type="Pfam" id="PF05678">
    <property type="entry name" value="VQ"/>
    <property type="match status" value="1"/>
</dbReference>
<feature type="compositionally biased region" description="Low complexity" evidence="1">
    <location>
        <begin position="1"/>
        <end position="14"/>
    </location>
</feature>
<dbReference type="InterPro" id="IPR039609">
    <property type="entry name" value="VQ_15/22"/>
</dbReference>